<dbReference type="Pfam" id="PF01546">
    <property type="entry name" value="Peptidase_M20"/>
    <property type="match status" value="1"/>
</dbReference>
<gene>
    <name evidence="1" type="ORF">SDC9_24187</name>
</gene>
<evidence type="ECO:0000313" key="1">
    <source>
        <dbReference type="EMBL" id="MPL78323.1"/>
    </source>
</evidence>
<accession>A0A644UHM2</accession>
<protein>
    <recommendedName>
        <fullName evidence="2">N-acetyldiaminopimelate deacetylase</fullName>
    </recommendedName>
</protein>
<comment type="caution">
    <text evidence="1">The sequence shown here is derived from an EMBL/GenBank/DDBJ whole genome shotgun (WGS) entry which is preliminary data.</text>
</comment>
<sequence length="160" mass="18105">MSMLHIRDFALGTVINVHIGDANYGDTPGTGAIRATLRAYDEMDLNLFCRRIETFAREKSAKAMLNVEITYHDRFPATINNAFACSMVEENAKKLGMNFEYSKSPERGSEDFAHFASISIACFFDIGNGFDGDDIHREGYKFNDSILESALRLYYTIIFK</sequence>
<dbReference type="EMBL" id="VSSQ01000115">
    <property type="protein sequence ID" value="MPL78323.1"/>
    <property type="molecule type" value="Genomic_DNA"/>
</dbReference>
<dbReference type="Gene3D" id="3.40.630.10">
    <property type="entry name" value="Zn peptidases"/>
    <property type="match status" value="1"/>
</dbReference>
<dbReference type="InterPro" id="IPR002933">
    <property type="entry name" value="Peptidase_M20"/>
</dbReference>
<dbReference type="Gene3D" id="3.30.70.360">
    <property type="match status" value="1"/>
</dbReference>
<dbReference type="SUPFAM" id="SSF53187">
    <property type="entry name" value="Zn-dependent exopeptidases"/>
    <property type="match status" value="1"/>
</dbReference>
<proteinExistence type="predicted"/>
<organism evidence="1">
    <name type="scientific">bioreactor metagenome</name>
    <dbReference type="NCBI Taxonomy" id="1076179"/>
    <lineage>
        <taxon>unclassified sequences</taxon>
        <taxon>metagenomes</taxon>
        <taxon>ecological metagenomes</taxon>
    </lineage>
</organism>
<dbReference type="AlphaFoldDB" id="A0A644UHM2"/>
<dbReference type="GO" id="GO:0016787">
    <property type="term" value="F:hydrolase activity"/>
    <property type="evidence" value="ECO:0007669"/>
    <property type="project" value="InterPro"/>
</dbReference>
<name>A0A644UHM2_9ZZZZ</name>
<evidence type="ECO:0008006" key="2">
    <source>
        <dbReference type="Google" id="ProtNLM"/>
    </source>
</evidence>
<reference evidence="1" key="1">
    <citation type="submission" date="2019-08" db="EMBL/GenBank/DDBJ databases">
        <authorList>
            <person name="Kucharzyk K."/>
            <person name="Murdoch R.W."/>
            <person name="Higgins S."/>
            <person name="Loffler F."/>
        </authorList>
    </citation>
    <scope>NUCLEOTIDE SEQUENCE</scope>
</reference>